<evidence type="ECO:0000256" key="2">
    <source>
        <dbReference type="SAM" id="MobiDB-lite"/>
    </source>
</evidence>
<dbReference type="OrthoDB" id="25896at2759"/>
<sequence length="1457" mass="164420">MGWSLRKKSKAPKQRAEPSLPKPAAIVNTPTAASQPASPPAQDDKAGLISPQAPEPVLPQPAEQPIIPTGVPAESLLGSAPPLGLDASENDEITAIWAQVQERVAMLGMKEGKEINRGLEIDDVIANLEASQEKEEESPTAQAVKVAFGRTMGLIKTVGGIVVDGASTVFAPAGQCYNAISFLINAYDGYQGAFDGLAELLEKCSDHLGRLDYYVKGGIDKRLSKLAAQQLLLFVQICDAALSLRYSAAQKIKTGLKIAFLAENSIQGLLGEMAKLGERERGLVSAQTFSLASAAATSAAEGAASNRQVLDTLVQNGEEQKARAENVDKKKTLIDVLAFDEDSEQWNSSKQSPVESWQIRYNEIRKDVVSGTGEWLLSHPDFRSWISDLSSSPILAIEGADITGKSYLTSSIIKYLRTDVTTEYPNLRHLVSFFFLDHEKAGHGFEDAAKALIWQLANKDEPFMKSAARISQTVGALDPKDIIPRLLLENQDLEHMDAISYLVIDGIGDTLDASMLEFLQQLFKAQNKKIRVFLTGTPRAFEQIRRGEAVCPSIPISRHNHNDVKKFIEVRMDKTEALADTDRPGISEQREKICNDLLEAAGGDYYKLDSALHVISTLDYMEDINQVIQGTRDNRSMQLHNEIEMLNRERSPRQIQEMNHIIRWITFALDPVTGKLASSLLYLVTGEVPLRPLAEQIRSKYLLFVLNGKDYVEFRSPKALEAIPHRSELAKVNRDNGQDVHPGEIDIVLHFLDNVCPPALYEKLGLREYLQKKSTQKQDQIQQEDENTGHLQMALDCIRSFSYGYDATLMPLQRYGIENFVGHLSSVDLAMVDRDQKSQVGESLVSLFTRNESLDPLFMPRGGMFYLYNRKAFWLQSEEMIDTILRWLRDTAVVSRVTNEADRSWVQSVVSNNGVEALFKPAAIRLAYRCLREPSSDEDMRGIYAFVKKYLHINSDEPKNEDETVYIAKFEQWAYENLQLSEKDTMWQTQMAKLYKNKRLNKEAMERSELALEMDPYNWRASLCHASLAPPQEAIEILQKVIDRQKRDTAWIQDPSHIQDLGDLNHALAENYWEDEQLDLAIPIYATSMKQAPQHVYRFLRLFLAYSNKDRHIETVSLLEDISKIENGKHLAELVMSTGDSVFLEFLDITVRSAAIKTKQFRALDALYEPAIQLGEKTDDREFLCLVRYLYGKGLYCEHNRRQDKVIELWETSLSRYLTSAEADSESSLLNNLIVNLAPLYLQKMLVARVKSDSSTVAEYVSKLSGMLPEGVTASQIDLPPQLWLARYHKLNDDDSKARQTVRSLLQVVIELLSDEDESNDKDAFKKAHSVFISLGDDKNAMTALAMETRESRFRYGDSGWNMSLSCDGDCDHCWNFPSEMWICKHCVNVRLDDGCMTALKEGKLTENFCNSDHEFIQVPNWDKEWLESIPEGMVPWGDQIVTLDQWKQEIQKVYLD</sequence>
<dbReference type="SUPFAM" id="SSF48452">
    <property type="entry name" value="TPR-like"/>
    <property type="match status" value="1"/>
</dbReference>
<evidence type="ECO:0000256" key="1">
    <source>
        <dbReference type="ARBA" id="ARBA00022737"/>
    </source>
</evidence>
<dbReference type="Pfam" id="PF17109">
    <property type="entry name" value="Goodbye"/>
    <property type="match status" value="1"/>
</dbReference>
<reference evidence="5" key="1">
    <citation type="submission" date="2021-07" db="EMBL/GenBank/DDBJ databases">
        <authorList>
            <person name="Branca A.L. A."/>
        </authorList>
    </citation>
    <scope>NUCLEOTIDE SEQUENCE</scope>
</reference>
<dbReference type="PANTHER" id="PTHR10039">
    <property type="entry name" value="AMELOGENIN"/>
    <property type="match status" value="1"/>
</dbReference>
<feature type="compositionally biased region" description="Basic residues" evidence="2">
    <location>
        <begin position="1"/>
        <end position="13"/>
    </location>
</feature>
<keyword evidence="1" id="KW-0677">Repeat</keyword>
<evidence type="ECO:0000259" key="3">
    <source>
        <dbReference type="Pfam" id="PF17109"/>
    </source>
</evidence>
<dbReference type="InterPro" id="IPR011990">
    <property type="entry name" value="TPR-like_helical_dom_sf"/>
</dbReference>
<evidence type="ECO:0000259" key="4">
    <source>
        <dbReference type="Pfam" id="PF24883"/>
    </source>
</evidence>
<dbReference type="InterPro" id="IPR056884">
    <property type="entry name" value="NPHP3-like_N"/>
</dbReference>
<evidence type="ECO:0008006" key="7">
    <source>
        <dbReference type="Google" id="ProtNLM"/>
    </source>
</evidence>
<evidence type="ECO:0000313" key="5">
    <source>
        <dbReference type="EMBL" id="CAG8359085.1"/>
    </source>
</evidence>
<comment type="caution">
    <text evidence="5">The sequence shown here is derived from an EMBL/GenBank/DDBJ whole genome shotgun (WGS) entry which is preliminary data.</text>
</comment>
<feature type="domain" description="Nephrocystin 3-like N-terminal" evidence="4">
    <location>
        <begin position="371"/>
        <end position="535"/>
    </location>
</feature>
<feature type="region of interest" description="Disordered" evidence="2">
    <location>
        <begin position="1"/>
        <end position="70"/>
    </location>
</feature>
<dbReference type="PANTHER" id="PTHR10039:SF17">
    <property type="entry name" value="FUNGAL STAND N-TERMINAL GOODBYE DOMAIN-CONTAINING PROTEIN-RELATED"/>
    <property type="match status" value="1"/>
</dbReference>
<dbReference type="Gene3D" id="1.25.40.10">
    <property type="entry name" value="Tetratricopeptide repeat domain"/>
    <property type="match status" value="1"/>
</dbReference>
<dbReference type="EMBL" id="CAJVPD010000155">
    <property type="protein sequence ID" value="CAG8359085.1"/>
    <property type="molecule type" value="Genomic_DNA"/>
</dbReference>
<feature type="domain" description="Fungal STAND N-terminal Goodbye" evidence="3">
    <location>
        <begin position="114"/>
        <end position="214"/>
    </location>
</feature>
<dbReference type="Proteomes" id="UP001152592">
    <property type="component" value="Unassembled WGS sequence"/>
</dbReference>
<accession>A0A9W4IY74</accession>
<organism evidence="5 6">
    <name type="scientific">Penicillium salamii</name>
    <dbReference type="NCBI Taxonomy" id="1612424"/>
    <lineage>
        <taxon>Eukaryota</taxon>
        <taxon>Fungi</taxon>
        <taxon>Dikarya</taxon>
        <taxon>Ascomycota</taxon>
        <taxon>Pezizomycotina</taxon>
        <taxon>Eurotiomycetes</taxon>
        <taxon>Eurotiomycetidae</taxon>
        <taxon>Eurotiales</taxon>
        <taxon>Aspergillaceae</taxon>
        <taxon>Penicillium</taxon>
    </lineage>
</organism>
<proteinExistence type="predicted"/>
<evidence type="ECO:0000313" key="6">
    <source>
        <dbReference type="Proteomes" id="UP001152592"/>
    </source>
</evidence>
<protein>
    <recommendedName>
        <fullName evidence="7">Fungal STAND N-terminal Goodbye domain-containing protein</fullName>
    </recommendedName>
</protein>
<name>A0A9W4IY74_9EURO</name>
<dbReference type="Pfam" id="PF24883">
    <property type="entry name" value="NPHP3_N"/>
    <property type="match status" value="1"/>
</dbReference>
<gene>
    <name evidence="5" type="ORF">PSALAMII_LOCUS3491</name>
</gene>
<dbReference type="InterPro" id="IPR031350">
    <property type="entry name" value="Goodbye_dom"/>
</dbReference>